<comment type="caution">
    <text evidence="2">The sequence shown here is derived from an EMBL/GenBank/DDBJ whole genome shotgun (WGS) entry which is preliminary data.</text>
</comment>
<dbReference type="EMBL" id="JAOUSE010000025">
    <property type="protein sequence ID" value="MCU9594595.1"/>
    <property type="molecule type" value="Genomic_DNA"/>
</dbReference>
<accession>A0ABT2WFY2</accession>
<keyword evidence="3" id="KW-1185">Reference proteome</keyword>
<protein>
    <submittedName>
        <fullName evidence="2">ImmA/IrrE family metallo-endopeptidase</fullName>
    </submittedName>
</protein>
<proteinExistence type="predicted"/>
<gene>
    <name evidence="2" type="ORF">OEV82_09015</name>
</gene>
<feature type="domain" description="IrrE N-terminal-like" evidence="1">
    <location>
        <begin position="25"/>
        <end position="121"/>
    </location>
</feature>
<evidence type="ECO:0000313" key="2">
    <source>
        <dbReference type="EMBL" id="MCU9594595.1"/>
    </source>
</evidence>
<dbReference type="RefSeq" id="WP_263061664.1">
    <property type="nucleotide sequence ID" value="NZ_JAOUSE010000025.1"/>
</dbReference>
<reference evidence="2 3" key="1">
    <citation type="submission" date="2022-10" db="EMBL/GenBank/DDBJ databases">
        <title>Description of Fervidibacillus gen. nov. in the family Fervidibacillaceae fam. nov. with two species, Fervidibacillus albus sp. nov., and Fervidibacillus halotolerans sp. nov., isolated from tidal flat sediments.</title>
        <authorList>
            <person name="Kwon K.K."/>
            <person name="Yang S.-H."/>
        </authorList>
    </citation>
    <scope>NUCLEOTIDE SEQUENCE [LARGE SCALE GENOMIC DNA]</scope>
    <source>
        <strain evidence="2 3">DSM 23332</strain>
    </source>
</reference>
<dbReference type="InterPro" id="IPR052345">
    <property type="entry name" value="Rad_response_metalloprotease"/>
</dbReference>
<dbReference type="Gene3D" id="1.10.10.2910">
    <property type="match status" value="1"/>
</dbReference>
<evidence type="ECO:0000313" key="3">
    <source>
        <dbReference type="Proteomes" id="UP001208656"/>
    </source>
</evidence>
<name>A0ABT2WFY2_9BACI</name>
<dbReference type="Proteomes" id="UP001208656">
    <property type="component" value="Unassembled WGS sequence"/>
</dbReference>
<dbReference type="Pfam" id="PF06114">
    <property type="entry name" value="Peptidase_M78"/>
    <property type="match status" value="1"/>
</dbReference>
<sequence>MNWIKKQVNNIVKKHKTNCPFEVSESKNIHVVYWDLHSEIWGFYKYERRNRFIFINDNLEYHRQRYVCAHELGHALLHTKVNTPFLQANTFYSIDKIEREANEFAVNLLLYDKNLEDYETKFECLRENGIPLEMERFL</sequence>
<dbReference type="PANTHER" id="PTHR43236">
    <property type="entry name" value="ANTITOXIN HIGA1"/>
    <property type="match status" value="1"/>
</dbReference>
<evidence type="ECO:0000259" key="1">
    <source>
        <dbReference type="Pfam" id="PF06114"/>
    </source>
</evidence>
<dbReference type="PANTHER" id="PTHR43236:SF2">
    <property type="entry name" value="BLL0069 PROTEIN"/>
    <property type="match status" value="1"/>
</dbReference>
<dbReference type="InterPro" id="IPR010359">
    <property type="entry name" value="IrrE_HExxH"/>
</dbReference>
<organism evidence="2 3">
    <name type="scientific">Pallidibacillus thermolactis</name>
    <dbReference type="NCBI Taxonomy" id="251051"/>
    <lineage>
        <taxon>Bacteria</taxon>
        <taxon>Bacillati</taxon>
        <taxon>Bacillota</taxon>
        <taxon>Bacilli</taxon>
        <taxon>Bacillales</taxon>
        <taxon>Bacillaceae</taxon>
        <taxon>Pallidibacillus</taxon>
    </lineage>
</organism>